<dbReference type="SUPFAM" id="SSF69287">
    <property type="entry name" value="Urease metallochaperone UreE, N-terminal domain"/>
    <property type="match status" value="1"/>
</dbReference>
<comment type="similarity">
    <text evidence="5">Belongs to the UreE family.</text>
</comment>
<comment type="subcellular location">
    <subcellularLocation>
        <location evidence="1 5">Cytoplasm</location>
    </subcellularLocation>
</comment>
<dbReference type="InterPro" id="IPR004029">
    <property type="entry name" value="UreE_N"/>
</dbReference>
<comment type="function">
    <text evidence="5">Involved in urease metallocenter assembly. Binds nickel. Probably functions as a nickel donor during metallocenter assembly.</text>
</comment>
<evidence type="ECO:0000256" key="2">
    <source>
        <dbReference type="ARBA" id="ARBA00022490"/>
    </source>
</evidence>
<protein>
    <recommendedName>
        <fullName evidence="5">Urease accessory protein UreE</fullName>
    </recommendedName>
</protein>
<dbReference type="Pfam" id="PF05194">
    <property type="entry name" value="UreE_C"/>
    <property type="match status" value="1"/>
</dbReference>
<evidence type="ECO:0000256" key="1">
    <source>
        <dbReference type="ARBA" id="ARBA00004496"/>
    </source>
</evidence>
<reference evidence="8 9" key="1">
    <citation type="submission" date="2023-10" db="EMBL/GenBank/DDBJ databases">
        <title>Glaciecola aquimarina strain GGW-M5 nov., isolated from a coastal seawater.</title>
        <authorList>
            <person name="Bayburt H."/>
            <person name="Kim J.M."/>
            <person name="Choi B.J."/>
            <person name="Jeon C.O."/>
        </authorList>
    </citation>
    <scope>NUCLEOTIDE SEQUENCE [LARGE SCALE GENOMIC DNA]</scope>
    <source>
        <strain evidence="8 9">KCTC 32108</strain>
    </source>
</reference>
<dbReference type="PIRSF" id="PIRSF036402">
    <property type="entry name" value="Ureas_acces_UreE"/>
    <property type="match status" value="1"/>
</dbReference>
<dbReference type="SUPFAM" id="SSF69737">
    <property type="entry name" value="Urease metallochaperone UreE, C-terminal domain"/>
    <property type="match status" value="1"/>
</dbReference>
<dbReference type="InterPro" id="IPR012406">
    <property type="entry name" value="UreE"/>
</dbReference>
<evidence type="ECO:0000313" key="9">
    <source>
        <dbReference type="Proteomes" id="UP001247805"/>
    </source>
</evidence>
<organism evidence="8 9">
    <name type="scientific">Paraglaciecola aquimarina</name>
    <dbReference type="NCBI Taxonomy" id="1235557"/>
    <lineage>
        <taxon>Bacteria</taxon>
        <taxon>Pseudomonadati</taxon>
        <taxon>Pseudomonadota</taxon>
        <taxon>Gammaproteobacteria</taxon>
        <taxon>Alteromonadales</taxon>
        <taxon>Alteromonadaceae</taxon>
        <taxon>Paraglaciecola</taxon>
    </lineage>
</organism>
<dbReference type="InterPro" id="IPR036118">
    <property type="entry name" value="UreE_N_sf"/>
</dbReference>
<comment type="caution">
    <text evidence="8">The sequence shown here is derived from an EMBL/GenBank/DDBJ whole genome shotgun (WGS) entry which is preliminary data.</text>
</comment>
<proteinExistence type="inferred from homology"/>
<evidence type="ECO:0000256" key="4">
    <source>
        <dbReference type="ARBA" id="ARBA00023186"/>
    </source>
</evidence>
<feature type="region of interest" description="Disordered" evidence="6">
    <location>
        <begin position="134"/>
        <end position="160"/>
    </location>
</feature>
<feature type="domain" description="UreE urease accessory N-terminal" evidence="7">
    <location>
        <begin position="1"/>
        <end position="65"/>
    </location>
</feature>
<evidence type="ECO:0000313" key="8">
    <source>
        <dbReference type="EMBL" id="MDU0354154.1"/>
    </source>
</evidence>
<dbReference type="InterPro" id="IPR007864">
    <property type="entry name" value="UreE_C_dom"/>
</dbReference>
<keyword evidence="3 5" id="KW-0533">Nickel</keyword>
<accession>A0ABU3SVY1</accession>
<dbReference type="Gene3D" id="3.30.70.790">
    <property type="entry name" value="UreE, C-terminal domain"/>
    <property type="match status" value="1"/>
</dbReference>
<dbReference type="NCBIfam" id="NF010711">
    <property type="entry name" value="PRK14113.1"/>
    <property type="match status" value="1"/>
</dbReference>
<keyword evidence="2 5" id="KW-0963">Cytoplasm</keyword>
<evidence type="ECO:0000256" key="5">
    <source>
        <dbReference type="HAMAP-Rule" id="MF_00822"/>
    </source>
</evidence>
<dbReference type="Gene3D" id="2.60.260.20">
    <property type="entry name" value="Urease metallochaperone UreE, N-terminal domain"/>
    <property type="match status" value="1"/>
</dbReference>
<sequence>MLQAYERLDHTHDPIDDSITLDHDTRKKARIKGQTDQGSTIGIFVERGHPLLVGEILKTECGKLIEIKGLAEPVNTATASDWLTFSKVCYHLGNRHTVLQVGELWLRFKPDHVLAELAEKYGLTIDDSPAVFEPENGAYGSGGHAHGGHSHSHHAEGHSH</sequence>
<dbReference type="Proteomes" id="UP001247805">
    <property type="component" value="Unassembled WGS sequence"/>
</dbReference>
<keyword evidence="4 5" id="KW-0143">Chaperone</keyword>
<evidence type="ECO:0000256" key="6">
    <source>
        <dbReference type="SAM" id="MobiDB-lite"/>
    </source>
</evidence>
<name>A0ABU3SVY1_9ALTE</name>
<dbReference type="EMBL" id="JAWDIO010000002">
    <property type="protein sequence ID" value="MDU0354154.1"/>
    <property type="molecule type" value="Genomic_DNA"/>
</dbReference>
<evidence type="ECO:0000259" key="7">
    <source>
        <dbReference type="SMART" id="SM00988"/>
    </source>
</evidence>
<dbReference type="RefSeq" id="WP_316025774.1">
    <property type="nucleotide sequence ID" value="NZ_JAWDIO010000002.1"/>
</dbReference>
<gene>
    <name evidence="5" type="primary">ureE</name>
    <name evidence="8" type="ORF">RS130_09570</name>
</gene>
<dbReference type="SMART" id="SM00988">
    <property type="entry name" value="UreE_N"/>
    <property type="match status" value="1"/>
</dbReference>
<keyword evidence="9" id="KW-1185">Reference proteome</keyword>
<dbReference type="HAMAP" id="MF_00822">
    <property type="entry name" value="UreE"/>
    <property type="match status" value="1"/>
</dbReference>
<evidence type="ECO:0000256" key="3">
    <source>
        <dbReference type="ARBA" id="ARBA00022596"/>
    </source>
</evidence>
<dbReference type="Pfam" id="PF02814">
    <property type="entry name" value="UreE_N"/>
    <property type="match status" value="1"/>
</dbReference>